<dbReference type="Pfam" id="PF01408">
    <property type="entry name" value="GFO_IDH_MocA"/>
    <property type="match status" value="1"/>
</dbReference>
<evidence type="ECO:0000313" key="2">
    <source>
        <dbReference type="EMBL" id="CTQ45421.1"/>
    </source>
</evidence>
<dbReference type="GO" id="GO:0050022">
    <property type="term" value="F:L-arabinose 1-dehydrogenase (NAD+) activity"/>
    <property type="evidence" value="ECO:0007669"/>
    <property type="project" value="UniProtKB-EC"/>
</dbReference>
<dbReference type="Proteomes" id="UP000048926">
    <property type="component" value="Unassembled WGS sequence"/>
</dbReference>
<keyword evidence="3" id="KW-1185">Reference proteome</keyword>
<dbReference type="PANTHER" id="PTHR43818">
    <property type="entry name" value="BCDNA.GH03377"/>
    <property type="match status" value="1"/>
</dbReference>
<dbReference type="RefSeq" id="WP_055658462.1">
    <property type="nucleotide sequence ID" value="NZ_CP045627.1"/>
</dbReference>
<reference evidence="3" key="1">
    <citation type="submission" date="2015-07" db="EMBL/GenBank/DDBJ databases">
        <authorList>
            <person name="Rodrigo-Torres Lidia"/>
            <person name="Arahal R.David."/>
        </authorList>
    </citation>
    <scope>NUCLEOTIDE SEQUENCE [LARGE SCALE GENOMIC DNA]</scope>
    <source>
        <strain evidence="3">CECT 4801</strain>
    </source>
</reference>
<sequence length="307" mass="33835">MAEKLALVGIGKIARDQHIPAIAGNPDWQLEAAVSRHAGVDGIDHFQTIDELLEKRPDITTVSLAIPPQPRFEYAAKALKAGKHVMLEKPPGQSLAECYALEALAREHGVTLFATWHSRYADSVPALKAFLAERTLKRLKITWKEDVRRWHPGQEWIWEPGGMGVFDPGINALSILTEVLPYPVHLTGATLEFPENRATPIAAGLTFADPVGAEMSADFDWRQEGPQTWDIDVETDRGAAKLSLGGEKLEIDGEPVIQGANHEYANLYVRMADLVKSGTSDVDLSPMIHVCDAFSLGRRVITDPFEF</sequence>
<dbReference type="EMBL" id="CXST01000002">
    <property type="protein sequence ID" value="CTQ45421.1"/>
    <property type="molecule type" value="Genomic_DNA"/>
</dbReference>
<dbReference type="GO" id="GO:0000166">
    <property type="term" value="F:nucleotide binding"/>
    <property type="evidence" value="ECO:0007669"/>
    <property type="project" value="InterPro"/>
</dbReference>
<dbReference type="EC" id="1.1.1.46" evidence="2"/>
<dbReference type="Gene3D" id="3.40.50.720">
    <property type="entry name" value="NAD(P)-binding Rossmann-like Domain"/>
    <property type="match status" value="1"/>
</dbReference>
<protein>
    <submittedName>
        <fullName evidence="2">L-arabinose 1-dehydrogenase</fullName>
        <ecNumber evidence="2">1.1.1.46</ecNumber>
    </submittedName>
</protein>
<dbReference type="AlphaFoldDB" id="A0A0M6Y8V4"/>
<dbReference type="SUPFAM" id="SSF51735">
    <property type="entry name" value="NAD(P)-binding Rossmann-fold domains"/>
    <property type="match status" value="1"/>
</dbReference>
<dbReference type="PANTHER" id="PTHR43818:SF7">
    <property type="entry name" value="DEHYDROGENASE"/>
    <property type="match status" value="1"/>
</dbReference>
<dbReference type="InterPro" id="IPR036291">
    <property type="entry name" value="NAD(P)-bd_dom_sf"/>
</dbReference>
<evidence type="ECO:0000313" key="3">
    <source>
        <dbReference type="Proteomes" id="UP000048926"/>
    </source>
</evidence>
<evidence type="ECO:0000259" key="1">
    <source>
        <dbReference type="Pfam" id="PF01408"/>
    </source>
</evidence>
<dbReference type="InterPro" id="IPR000683">
    <property type="entry name" value="Gfo/Idh/MocA-like_OxRdtase_N"/>
</dbReference>
<name>A0A0M6Y8V4_9HYPH</name>
<dbReference type="Gene3D" id="3.30.360.10">
    <property type="entry name" value="Dihydrodipicolinate Reductase, domain 2"/>
    <property type="match status" value="1"/>
</dbReference>
<keyword evidence="2" id="KW-0560">Oxidoreductase</keyword>
<gene>
    <name evidence="2" type="primary">araA_2</name>
    <name evidence="2" type="ORF">LAL4801_03873</name>
</gene>
<organism evidence="2 3">
    <name type="scientific">Roseibium aggregatum</name>
    <dbReference type="NCBI Taxonomy" id="187304"/>
    <lineage>
        <taxon>Bacteria</taxon>
        <taxon>Pseudomonadati</taxon>
        <taxon>Pseudomonadota</taxon>
        <taxon>Alphaproteobacteria</taxon>
        <taxon>Hyphomicrobiales</taxon>
        <taxon>Stappiaceae</taxon>
        <taxon>Roseibium</taxon>
    </lineage>
</organism>
<accession>A0A0M6Y8V4</accession>
<dbReference type="InterPro" id="IPR050463">
    <property type="entry name" value="Gfo/Idh/MocA_oxidrdct_glycsds"/>
</dbReference>
<dbReference type="OrthoDB" id="9813657at2"/>
<dbReference type="STRING" id="187304.B0E33_03985"/>
<proteinExistence type="predicted"/>
<feature type="domain" description="Gfo/Idh/MocA-like oxidoreductase N-terminal" evidence="1">
    <location>
        <begin position="5"/>
        <end position="113"/>
    </location>
</feature>